<evidence type="ECO:0000256" key="1">
    <source>
        <dbReference type="ARBA" id="ARBA00022884"/>
    </source>
</evidence>
<dbReference type="InterPro" id="IPR000504">
    <property type="entry name" value="RRM_dom"/>
</dbReference>
<feature type="domain" description="RRM" evidence="4">
    <location>
        <begin position="60"/>
        <end position="138"/>
    </location>
</feature>
<dbReference type="PROSITE" id="PS50102">
    <property type="entry name" value="RRM"/>
    <property type="match status" value="1"/>
</dbReference>
<feature type="region of interest" description="Disordered" evidence="3">
    <location>
        <begin position="1"/>
        <end position="59"/>
    </location>
</feature>
<dbReference type="SUPFAM" id="SSF54928">
    <property type="entry name" value="RNA-binding domain, RBD"/>
    <property type="match status" value="1"/>
</dbReference>
<dbReference type="CDD" id="cd12363">
    <property type="entry name" value="RRM_TRA2"/>
    <property type="match status" value="1"/>
</dbReference>
<evidence type="ECO:0000256" key="3">
    <source>
        <dbReference type="SAM" id="MobiDB-lite"/>
    </source>
</evidence>
<feature type="compositionally biased region" description="Basic and acidic residues" evidence="3">
    <location>
        <begin position="19"/>
        <end position="54"/>
    </location>
</feature>
<feature type="region of interest" description="Disordered" evidence="3">
    <location>
        <begin position="137"/>
        <end position="171"/>
    </location>
</feature>
<dbReference type="EMBL" id="KF176550">
    <property type="protein sequence ID" value="AGW99165.1"/>
    <property type="molecule type" value="mRNA"/>
</dbReference>
<name>U3R732_MAYDE</name>
<dbReference type="PANTHER" id="PTHR48034">
    <property type="entry name" value="TRANSFORMER-2 SEX-DETERMINING PROTEIN-RELATED"/>
    <property type="match status" value="1"/>
</dbReference>
<reference evidence="5" key="1">
    <citation type="submission" date="2013-05" db="EMBL/GenBank/DDBJ databases">
        <title>Homologues of Drosophila Sex Determination Genes in the Hessian Fly (Mayetiola destructor).</title>
        <authorList>
            <person name="Zhao C."/>
            <person name="Shukle R.H."/>
            <person name="Richards S."/>
            <person name="Stuart J.J."/>
        </authorList>
    </citation>
    <scope>NUCLEOTIDE SEQUENCE</scope>
</reference>
<dbReference type="InterPro" id="IPR050441">
    <property type="entry name" value="RBM"/>
</dbReference>
<evidence type="ECO:0000313" key="5">
    <source>
        <dbReference type="EMBL" id="AGW99165.1"/>
    </source>
</evidence>
<dbReference type="InterPro" id="IPR035979">
    <property type="entry name" value="RBD_domain_sf"/>
</dbReference>
<dbReference type="SMART" id="SM00360">
    <property type="entry name" value="RRM"/>
    <property type="match status" value="1"/>
</dbReference>
<evidence type="ECO:0000256" key="2">
    <source>
        <dbReference type="PROSITE-ProRule" id="PRU00176"/>
    </source>
</evidence>
<dbReference type="Pfam" id="PF00076">
    <property type="entry name" value="RRM_1"/>
    <property type="match status" value="1"/>
</dbReference>
<dbReference type="InterPro" id="IPR012677">
    <property type="entry name" value="Nucleotide-bd_a/b_plait_sf"/>
</dbReference>
<accession>U3R732</accession>
<dbReference type="AlphaFoldDB" id="U3R732"/>
<dbReference type="Gene3D" id="3.30.70.330">
    <property type="match status" value="1"/>
</dbReference>
<protein>
    <submittedName>
        <fullName evidence="5">TRA-2</fullName>
    </submittedName>
</protein>
<feature type="compositionally biased region" description="Basic residues" evidence="3">
    <location>
        <begin position="150"/>
        <end position="171"/>
    </location>
</feature>
<evidence type="ECO:0000259" key="4">
    <source>
        <dbReference type="PROSITE" id="PS50102"/>
    </source>
</evidence>
<organism evidence="5">
    <name type="scientific">Mayetiola destructor</name>
    <name type="common">Hessian fly</name>
    <dbReference type="NCBI Taxonomy" id="39758"/>
    <lineage>
        <taxon>Eukaryota</taxon>
        <taxon>Metazoa</taxon>
        <taxon>Ecdysozoa</taxon>
        <taxon>Arthropoda</taxon>
        <taxon>Hexapoda</taxon>
        <taxon>Insecta</taxon>
        <taxon>Pterygota</taxon>
        <taxon>Neoptera</taxon>
        <taxon>Endopterygota</taxon>
        <taxon>Diptera</taxon>
        <taxon>Nematocera</taxon>
        <taxon>Sciaroidea</taxon>
        <taxon>Cecidomyiidae</taxon>
        <taxon>Mayetiola</taxon>
    </lineage>
</organism>
<dbReference type="GO" id="GO:0003723">
    <property type="term" value="F:RNA binding"/>
    <property type="evidence" value="ECO:0007669"/>
    <property type="project" value="UniProtKB-UniRule"/>
</dbReference>
<keyword evidence="1 2" id="KW-0694">RNA-binding</keyword>
<proteinExistence type="evidence at transcript level"/>
<sequence>MEKAKTRYRSRSTSASSRKSGDSRHRSPDYRRNRDRNASNDDGDRYRKGGHDTKSPPQTKCLGVFGLSANTSEDKIYEIFSKFGKIKRINVIFDTKTGRSRGFCFVYFKHLSDAVDAKKSCSGMEIDNRRIRVDFSITNRPHEPTPGVYKGRRTSRDRSRRRSRSRSRSRS</sequence>
<feature type="compositionally biased region" description="Basic residues" evidence="3">
    <location>
        <begin position="1"/>
        <end position="10"/>
    </location>
</feature>